<comment type="caution">
    <text evidence="8">The sequence shown here is derived from an EMBL/GenBank/DDBJ whole genome shotgun (WGS) entry which is preliminary data.</text>
</comment>
<evidence type="ECO:0000256" key="1">
    <source>
        <dbReference type="ARBA" id="ARBA00003681"/>
    </source>
</evidence>
<gene>
    <name evidence="8" type="ORF">EDD57_1228</name>
</gene>
<dbReference type="InterPro" id="IPR001020">
    <property type="entry name" value="PTS_HPr_His_P_site"/>
</dbReference>
<evidence type="ECO:0000259" key="7">
    <source>
        <dbReference type="PROSITE" id="PS51350"/>
    </source>
</evidence>
<keyword evidence="6" id="KW-0598">Phosphotransferase system</keyword>
<accession>A0A4R2RT24</accession>
<evidence type="ECO:0000256" key="6">
    <source>
        <dbReference type="ARBA" id="ARBA00022683"/>
    </source>
</evidence>
<keyword evidence="4" id="KW-0963">Cytoplasm</keyword>
<dbReference type="GO" id="GO:0005737">
    <property type="term" value="C:cytoplasm"/>
    <property type="evidence" value="ECO:0007669"/>
    <property type="project" value="UniProtKB-SubCell"/>
</dbReference>
<evidence type="ECO:0000256" key="4">
    <source>
        <dbReference type="ARBA" id="ARBA00022490"/>
    </source>
</evidence>
<evidence type="ECO:0000313" key="8">
    <source>
        <dbReference type="EMBL" id="TCP66503.1"/>
    </source>
</evidence>
<evidence type="ECO:0000256" key="5">
    <source>
        <dbReference type="ARBA" id="ARBA00022597"/>
    </source>
</evidence>
<evidence type="ECO:0000313" key="9">
    <source>
        <dbReference type="Proteomes" id="UP000294746"/>
    </source>
</evidence>
<dbReference type="PROSITE" id="PS00589">
    <property type="entry name" value="PTS_HPR_SER"/>
    <property type="match status" value="1"/>
</dbReference>
<dbReference type="Proteomes" id="UP000294746">
    <property type="component" value="Unassembled WGS sequence"/>
</dbReference>
<keyword evidence="9" id="KW-1185">Reference proteome</keyword>
<dbReference type="SUPFAM" id="SSF55594">
    <property type="entry name" value="HPr-like"/>
    <property type="match status" value="1"/>
</dbReference>
<protein>
    <recommendedName>
        <fullName evidence="3">Phosphocarrier protein HPr</fullName>
    </recommendedName>
</protein>
<comment type="function">
    <text evidence="1">General (non sugar-specific) component of the phosphoenolpyruvate-dependent sugar phosphotransferase system (sugar PTS). This major carbohydrate active-transport system catalyzes the phosphorylation of incoming sugar substrates concomitantly with their translocation across the cell membrane. The phosphoryl group from phosphoenolpyruvate (PEP) is transferred to the phosphoryl carrier protein HPr by enzyme I. Phospho-HPr then transfers it to the PTS EIIA domain.</text>
</comment>
<name>A0A4R2RT24_9BACL</name>
<dbReference type="EMBL" id="SLXV01000022">
    <property type="protein sequence ID" value="TCP66503.1"/>
    <property type="molecule type" value="Genomic_DNA"/>
</dbReference>
<dbReference type="PANTHER" id="PTHR33705">
    <property type="entry name" value="PHOSPHOCARRIER PROTEIN HPR"/>
    <property type="match status" value="1"/>
</dbReference>
<dbReference type="OrthoDB" id="9809047at2"/>
<dbReference type="PRINTS" id="PR00107">
    <property type="entry name" value="PHOSPHOCPHPR"/>
</dbReference>
<evidence type="ECO:0000256" key="2">
    <source>
        <dbReference type="ARBA" id="ARBA00004496"/>
    </source>
</evidence>
<dbReference type="InterPro" id="IPR000032">
    <property type="entry name" value="HPr-like"/>
</dbReference>
<dbReference type="InterPro" id="IPR035895">
    <property type="entry name" value="HPr-like_sf"/>
</dbReference>
<dbReference type="CDD" id="cd00367">
    <property type="entry name" value="PTS-HPr_like"/>
    <property type="match status" value="1"/>
</dbReference>
<dbReference type="PROSITE" id="PS00369">
    <property type="entry name" value="PTS_HPR_HIS"/>
    <property type="match status" value="1"/>
</dbReference>
<sequence length="86" mass="9207">MTEKTVVIQNPTGLHARPAALLIQKAGSFKSSIKIVKDGREADAKSLLGVMSLAIKGNESITVRAEGEDEVAAIEAMTQFLESHQE</sequence>
<dbReference type="PANTHER" id="PTHR33705:SF2">
    <property type="entry name" value="PHOSPHOCARRIER PROTEIN NPR"/>
    <property type="match status" value="1"/>
</dbReference>
<dbReference type="InterPro" id="IPR050399">
    <property type="entry name" value="HPr"/>
</dbReference>
<proteinExistence type="predicted"/>
<reference evidence="8 9" key="1">
    <citation type="submission" date="2019-03" db="EMBL/GenBank/DDBJ databases">
        <title>Genomic Encyclopedia of Type Strains, Phase IV (KMG-IV): sequencing the most valuable type-strain genomes for metagenomic binning, comparative biology and taxonomic classification.</title>
        <authorList>
            <person name="Goeker M."/>
        </authorList>
    </citation>
    <scope>NUCLEOTIDE SEQUENCE [LARGE SCALE GENOMIC DNA]</scope>
    <source>
        <strain evidence="8 9">DSM 46831</strain>
    </source>
</reference>
<dbReference type="GO" id="GO:0009401">
    <property type="term" value="P:phosphoenolpyruvate-dependent sugar phosphotransferase system"/>
    <property type="evidence" value="ECO:0007669"/>
    <property type="project" value="UniProtKB-KW"/>
</dbReference>
<comment type="subcellular location">
    <subcellularLocation>
        <location evidence="2">Cytoplasm</location>
    </subcellularLocation>
</comment>
<keyword evidence="5" id="KW-0762">Sugar transport</keyword>
<dbReference type="RefSeq" id="WP_131848979.1">
    <property type="nucleotide sequence ID" value="NZ_SLXV01000022.1"/>
</dbReference>
<dbReference type="Pfam" id="PF00381">
    <property type="entry name" value="PTS-HPr"/>
    <property type="match status" value="1"/>
</dbReference>
<dbReference type="Gene3D" id="3.30.1340.10">
    <property type="entry name" value="HPr-like"/>
    <property type="match status" value="1"/>
</dbReference>
<dbReference type="NCBIfam" id="TIGR01003">
    <property type="entry name" value="PTS_HPr_family"/>
    <property type="match status" value="1"/>
</dbReference>
<organism evidence="8 9">
    <name type="scientific">Baia soyae</name>
    <dbReference type="NCBI Taxonomy" id="1544746"/>
    <lineage>
        <taxon>Bacteria</taxon>
        <taxon>Bacillati</taxon>
        <taxon>Bacillota</taxon>
        <taxon>Bacilli</taxon>
        <taxon>Bacillales</taxon>
        <taxon>Thermoactinomycetaceae</taxon>
        <taxon>Baia</taxon>
    </lineage>
</organism>
<dbReference type="PROSITE" id="PS51350">
    <property type="entry name" value="PTS_HPR_DOM"/>
    <property type="match status" value="1"/>
</dbReference>
<keyword evidence="5" id="KW-0813">Transport</keyword>
<feature type="domain" description="HPr" evidence="7">
    <location>
        <begin position="1"/>
        <end position="86"/>
    </location>
</feature>
<evidence type="ECO:0000256" key="3">
    <source>
        <dbReference type="ARBA" id="ARBA00020422"/>
    </source>
</evidence>
<dbReference type="InterPro" id="IPR002114">
    <property type="entry name" value="PTS_HPr_Ser_P_site"/>
</dbReference>
<dbReference type="AlphaFoldDB" id="A0A4R2RT24"/>